<sequence length="82" mass="9713">MTYPISAEKDGVKIKPELMDTEKLYHCIFNDKVVLLFKDQNEILNCYEIEDEQIISKVKSSKEEDIEEILEEYISKENLKIK</sequence>
<gene>
    <name evidence="1" type="ORF">METZ01_LOCUS76047</name>
</gene>
<protein>
    <submittedName>
        <fullName evidence="1">Uncharacterized protein</fullName>
    </submittedName>
</protein>
<accession>A0A381U9E3</accession>
<proteinExistence type="predicted"/>
<reference evidence="1" key="1">
    <citation type="submission" date="2018-05" db="EMBL/GenBank/DDBJ databases">
        <authorList>
            <person name="Lanie J.A."/>
            <person name="Ng W.-L."/>
            <person name="Kazmierczak K.M."/>
            <person name="Andrzejewski T.M."/>
            <person name="Davidsen T.M."/>
            <person name="Wayne K.J."/>
            <person name="Tettelin H."/>
            <person name="Glass J.I."/>
            <person name="Rusch D."/>
            <person name="Podicherti R."/>
            <person name="Tsui H.-C.T."/>
            <person name="Winkler M.E."/>
        </authorList>
    </citation>
    <scope>NUCLEOTIDE SEQUENCE</scope>
</reference>
<evidence type="ECO:0000313" key="1">
    <source>
        <dbReference type="EMBL" id="SVA23193.1"/>
    </source>
</evidence>
<name>A0A381U9E3_9ZZZZ</name>
<dbReference type="EMBL" id="UINC01005728">
    <property type="protein sequence ID" value="SVA23193.1"/>
    <property type="molecule type" value="Genomic_DNA"/>
</dbReference>
<organism evidence="1">
    <name type="scientific">marine metagenome</name>
    <dbReference type="NCBI Taxonomy" id="408172"/>
    <lineage>
        <taxon>unclassified sequences</taxon>
        <taxon>metagenomes</taxon>
        <taxon>ecological metagenomes</taxon>
    </lineage>
</organism>
<dbReference type="AlphaFoldDB" id="A0A381U9E3"/>